<dbReference type="Proteomes" id="UP000269539">
    <property type="component" value="Unassembled WGS sequence"/>
</dbReference>
<feature type="region of interest" description="Disordered" evidence="1">
    <location>
        <begin position="215"/>
        <end position="443"/>
    </location>
</feature>
<evidence type="ECO:0000256" key="1">
    <source>
        <dbReference type="SAM" id="MobiDB-lite"/>
    </source>
</evidence>
<feature type="compositionally biased region" description="Pro residues" evidence="1">
    <location>
        <begin position="286"/>
        <end position="295"/>
    </location>
</feature>
<organism evidence="2 3">
    <name type="scientific">Hortaea werneckii</name>
    <name type="common">Black yeast</name>
    <name type="synonym">Cladosporium werneckii</name>
    <dbReference type="NCBI Taxonomy" id="91943"/>
    <lineage>
        <taxon>Eukaryota</taxon>
        <taxon>Fungi</taxon>
        <taxon>Dikarya</taxon>
        <taxon>Ascomycota</taxon>
        <taxon>Pezizomycotina</taxon>
        <taxon>Dothideomycetes</taxon>
        <taxon>Dothideomycetidae</taxon>
        <taxon>Mycosphaerellales</taxon>
        <taxon>Teratosphaeriaceae</taxon>
        <taxon>Hortaea</taxon>
    </lineage>
</organism>
<feature type="compositionally biased region" description="Basic and acidic residues" evidence="1">
    <location>
        <begin position="298"/>
        <end position="312"/>
    </location>
</feature>
<sequence>LLYPKRAFTGLYVCTASLANPPIPLALPFPSRCWEAYSSKSEAGLHFLSANPPVLPFLFPRRTRNSMAQSNVSSCISAIVASYTSGIDVLKRLRRKSKCLEVYAGQHHEEARLNRSLQQGPHEIHREYIYCIESAGDEIAVGDAIARTSLAEILLRFNTGIVQIISYFLEKDNGDIVHLDYRSLTDLSDLSRLETCRVLQQLCVRLSQRGSRPLLDSRRAARDETSRRDDGSKISGHTVARVMIQGSSKPPQLMFVKPADRGRKPKPSRTHSAPNYELSGISKPVDTPPSSPPPYELYDTHAKPSRAREQHRPQPSPKLRKSRSKPSRDEVETHPPRADPTQLSATKSMPDLHKSKSRPLKSPTSSQTNLPPPMPRPRTSHKHLKSPTGSQTSLPPPMPRPQTSTKNLNPPPPNQTHLPPPTTTTASPRPRNDRLRALRDPVPTYYSQLSEQTKLGEIPLERWPEAFDFEGMEVANREALEQGWPLNRWEEERGVEGKRRRGFWGLFRRRGVGG</sequence>
<protein>
    <submittedName>
        <fullName evidence="2">Uncharacterized protein</fullName>
    </submittedName>
</protein>
<feature type="compositionally biased region" description="Basic and acidic residues" evidence="1">
    <location>
        <begin position="215"/>
        <end position="232"/>
    </location>
</feature>
<evidence type="ECO:0000313" key="2">
    <source>
        <dbReference type="EMBL" id="RMY71056.1"/>
    </source>
</evidence>
<dbReference type="EMBL" id="QWIO01001482">
    <property type="protein sequence ID" value="RMY71056.1"/>
    <property type="molecule type" value="Genomic_DNA"/>
</dbReference>
<dbReference type="AlphaFoldDB" id="A0A3M7E4D7"/>
<evidence type="ECO:0000313" key="3">
    <source>
        <dbReference type="Proteomes" id="UP000269539"/>
    </source>
</evidence>
<dbReference type="VEuPathDB" id="FungiDB:BTJ68_09250"/>
<feature type="compositionally biased region" description="Pro residues" evidence="1">
    <location>
        <begin position="409"/>
        <end position="422"/>
    </location>
</feature>
<accession>A0A3M7E4D7</accession>
<comment type="caution">
    <text evidence="2">The sequence shown here is derived from an EMBL/GenBank/DDBJ whole genome shotgun (WGS) entry which is preliminary data.</text>
</comment>
<reference evidence="2 3" key="1">
    <citation type="journal article" date="2018" name="BMC Genomics">
        <title>Genomic evidence for intraspecific hybridization in a clonal and extremely halotolerant yeast.</title>
        <authorList>
            <person name="Gostincar C."/>
            <person name="Stajich J.E."/>
            <person name="Zupancic J."/>
            <person name="Zalar P."/>
            <person name="Gunde-Cimerman N."/>
        </authorList>
    </citation>
    <scope>NUCLEOTIDE SEQUENCE [LARGE SCALE GENOMIC DNA]</scope>
    <source>
        <strain evidence="2 3">EXF-10513</strain>
    </source>
</reference>
<feature type="compositionally biased region" description="Basic and acidic residues" evidence="1">
    <location>
        <begin position="430"/>
        <end position="439"/>
    </location>
</feature>
<name>A0A3M7E4D7_HORWE</name>
<proteinExistence type="predicted"/>
<gene>
    <name evidence="2" type="ORF">D0864_10741</name>
</gene>
<feature type="compositionally biased region" description="Basic and acidic residues" evidence="1">
    <location>
        <begin position="326"/>
        <end position="337"/>
    </location>
</feature>
<feature type="non-terminal residue" evidence="2">
    <location>
        <position position="1"/>
    </location>
</feature>